<feature type="signal peptide" evidence="1">
    <location>
        <begin position="1"/>
        <end position="21"/>
    </location>
</feature>
<dbReference type="InterPro" id="IPR014729">
    <property type="entry name" value="Rossmann-like_a/b/a_fold"/>
</dbReference>
<evidence type="ECO:0000313" key="3">
    <source>
        <dbReference type="EMBL" id="KUF12365.1"/>
    </source>
</evidence>
<dbReference type="GO" id="GO:0043164">
    <property type="term" value="P:Gram-negative-bacterium-type cell wall biogenesis"/>
    <property type="evidence" value="ECO:0007669"/>
    <property type="project" value="TreeGrafter"/>
</dbReference>
<evidence type="ECO:0000259" key="2">
    <source>
        <dbReference type="Pfam" id="PF02698"/>
    </source>
</evidence>
<evidence type="ECO:0000256" key="1">
    <source>
        <dbReference type="SAM" id="SignalP"/>
    </source>
</evidence>
<dbReference type="GO" id="GO:0000270">
    <property type="term" value="P:peptidoglycan metabolic process"/>
    <property type="evidence" value="ECO:0007669"/>
    <property type="project" value="TreeGrafter"/>
</dbReference>
<dbReference type="STRING" id="1685382.AVJ23_01130"/>
<dbReference type="PANTHER" id="PTHR30336:SF4">
    <property type="entry name" value="ENVELOPE BIOGENESIS FACTOR ELYC"/>
    <property type="match status" value="1"/>
</dbReference>
<dbReference type="AlphaFoldDB" id="A0A0W7WP55"/>
<dbReference type="Proteomes" id="UP000054396">
    <property type="component" value="Unassembled WGS sequence"/>
</dbReference>
<dbReference type="Pfam" id="PF02698">
    <property type="entry name" value="DUF218"/>
    <property type="match status" value="1"/>
</dbReference>
<organism evidence="3 4">
    <name type="scientific">Pseudoponticoccus marisrubri</name>
    <dbReference type="NCBI Taxonomy" id="1685382"/>
    <lineage>
        <taxon>Bacteria</taxon>
        <taxon>Pseudomonadati</taxon>
        <taxon>Pseudomonadota</taxon>
        <taxon>Alphaproteobacteria</taxon>
        <taxon>Rhodobacterales</taxon>
        <taxon>Roseobacteraceae</taxon>
        <taxon>Pseudoponticoccus</taxon>
    </lineage>
</organism>
<comment type="caution">
    <text evidence="3">The sequence shown here is derived from an EMBL/GenBank/DDBJ whole genome shotgun (WGS) entry which is preliminary data.</text>
</comment>
<dbReference type="PANTHER" id="PTHR30336">
    <property type="entry name" value="INNER MEMBRANE PROTEIN, PROBABLE PERMEASE"/>
    <property type="match status" value="1"/>
</dbReference>
<feature type="chain" id="PRO_5006936544" description="DUF218 domain-containing protein" evidence="1">
    <location>
        <begin position="22"/>
        <end position="206"/>
    </location>
</feature>
<proteinExistence type="predicted"/>
<dbReference type="InterPro" id="IPR051599">
    <property type="entry name" value="Cell_Envelope_Assoc"/>
</dbReference>
<name>A0A0W7WP55_9RHOB</name>
<dbReference type="Gene3D" id="3.40.50.620">
    <property type="entry name" value="HUPs"/>
    <property type="match status" value="1"/>
</dbReference>
<dbReference type="EMBL" id="LPXO01000001">
    <property type="protein sequence ID" value="KUF12365.1"/>
    <property type="molecule type" value="Genomic_DNA"/>
</dbReference>
<sequence length="206" mass="21713">MRRAALAFLLLCLLLPTLSRFVTPPCTDRERPVEIAVVLGGGASARGLGPDTASRVDAGVALFDRGLARHLHMTGGGTAQDGLTIGAAMAQRAIAAGVPPAQVSWEGASQSTLENALFSRPALPAGEKRILVTESFHSLRAAASFAWAGRPGAICAAPAARRSARGWLWTRTRETLAWGWNLPRALVWSAAAVTGLQDALPETWLE</sequence>
<dbReference type="GO" id="GO:0005886">
    <property type="term" value="C:plasma membrane"/>
    <property type="evidence" value="ECO:0007669"/>
    <property type="project" value="TreeGrafter"/>
</dbReference>
<dbReference type="InterPro" id="IPR003848">
    <property type="entry name" value="DUF218"/>
</dbReference>
<dbReference type="CDD" id="cd06259">
    <property type="entry name" value="YdcF-like"/>
    <property type="match status" value="1"/>
</dbReference>
<reference evidence="3 4" key="1">
    <citation type="submission" date="2015-12" db="EMBL/GenBank/DDBJ databases">
        <authorList>
            <person name="Shamseldin A."/>
            <person name="Moawad H."/>
            <person name="Abd El-Rahim W.M."/>
            <person name="Sadowsky M.J."/>
        </authorList>
    </citation>
    <scope>NUCLEOTIDE SEQUENCE [LARGE SCALE GENOMIC DNA]</scope>
    <source>
        <strain evidence="3 4">SJ5A-1</strain>
    </source>
</reference>
<accession>A0A0W7WP55</accession>
<feature type="domain" description="DUF218" evidence="2">
    <location>
        <begin position="35"/>
        <end position="168"/>
    </location>
</feature>
<gene>
    <name evidence="3" type="ORF">AVJ23_01130</name>
</gene>
<protein>
    <recommendedName>
        <fullName evidence="2">DUF218 domain-containing protein</fullName>
    </recommendedName>
</protein>
<evidence type="ECO:0000313" key="4">
    <source>
        <dbReference type="Proteomes" id="UP000054396"/>
    </source>
</evidence>
<keyword evidence="1" id="KW-0732">Signal</keyword>
<keyword evidence="4" id="KW-1185">Reference proteome</keyword>